<dbReference type="EC" id="6.3.5.4" evidence="3"/>
<dbReference type="CDD" id="cd00712">
    <property type="entry name" value="AsnB"/>
    <property type="match status" value="1"/>
</dbReference>
<comment type="caution">
    <text evidence="13">The sequence shown here is derived from an EMBL/GenBank/DDBJ whole genome shotgun (WGS) entry which is preliminary data.</text>
</comment>
<dbReference type="AlphaFoldDB" id="A0A4V2EUI3"/>
<evidence type="ECO:0000256" key="9">
    <source>
        <dbReference type="PIRSR" id="PIRSR001589-1"/>
    </source>
</evidence>
<evidence type="ECO:0000256" key="1">
    <source>
        <dbReference type="ARBA" id="ARBA00005187"/>
    </source>
</evidence>
<dbReference type="RefSeq" id="WP_130342326.1">
    <property type="nucleotide sequence ID" value="NZ_SGWQ01000001.1"/>
</dbReference>
<dbReference type="Pfam" id="PF13537">
    <property type="entry name" value="GATase_7"/>
    <property type="match status" value="1"/>
</dbReference>
<comment type="catalytic activity">
    <reaction evidence="8">
        <text>L-aspartate + L-glutamine + ATP + H2O = L-asparagine + L-glutamate + AMP + diphosphate + H(+)</text>
        <dbReference type="Rhea" id="RHEA:12228"/>
        <dbReference type="ChEBI" id="CHEBI:15377"/>
        <dbReference type="ChEBI" id="CHEBI:15378"/>
        <dbReference type="ChEBI" id="CHEBI:29985"/>
        <dbReference type="ChEBI" id="CHEBI:29991"/>
        <dbReference type="ChEBI" id="CHEBI:30616"/>
        <dbReference type="ChEBI" id="CHEBI:33019"/>
        <dbReference type="ChEBI" id="CHEBI:58048"/>
        <dbReference type="ChEBI" id="CHEBI:58359"/>
        <dbReference type="ChEBI" id="CHEBI:456215"/>
        <dbReference type="EC" id="6.3.5.4"/>
    </reaction>
</comment>
<reference evidence="13 14" key="1">
    <citation type="submission" date="2019-02" db="EMBL/GenBank/DDBJ databases">
        <title>Genomic Encyclopedia of Type Strains, Phase IV (KMG-IV): sequencing the most valuable type-strain genomes for metagenomic binning, comparative biology and taxonomic classification.</title>
        <authorList>
            <person name="Goeker M."/>
        </authorList>
    </citation>
    <scope>NUCLEOTIDE SEQUENCE [LARGE SCALE GENOMIC DNA]</scope>
    <source>
        <strain evidence="13 14">DSM 101727</strain>
    </source>
</reference>
<dbReference type="Proteomes" id="UP000294257">
    <property type="component" value="Unassembled WGS sequence"/>
</dbReference>
<dbReference type="InterPro" id="IPR006426">
    <property type="entry name" value="Asn_synth_AEB"/>
</dbReference>
<dbReference type="InterPro" id="IPR017932">
    <property type="entry name" value="GATase_2_dom"/>
</dbReference>
<feature type="site" description="Important for beta-aspartyl-AMP intermediate formation" evidence="11">
    <location>
        <position position="361"/>
    </location>
</feature>
<feature type="binding site" evidence="10">
    <location>
        <begin position="359"/>
        <end position="360"/>
    </location>
    <ligand>
        <name>ATP</name>
        <dbReference type="ChEBI" id="CHEBI:30616"/>
    </ligand>
</feature>
<dbReference type="GO" id="GO:0006529">
    <property type="term" value="P:asparagine biosynthetic process"/>
    <property type="evidence" value="ECO:0007669"/>
    <property type="project" value="UniProtKB-KW"/>
</dbReference>
<dbReference type="PIRSF" id="PIRSF001589">
    <property type="entry name" value="Asn_synthetase_glu-h"/>
    <property type="match status" value="1"/>
</dbReference>
<dbReference type="InterPro" id="IPR029055">
    <property type="entry name" value="Ntn_hydrolases_N"/>
</dbReference>
<evidence type="ECO:0000256" key="11">
    <source>
        <dbReference type="PIRSR" id="PIRSR001589-3"/>
    </source>
</evidence>
<evidence type="ECO:0000313" key="13">
    <source>
        <dbReference type="EMBL" id="RZS44673.1"/>
    </source>
</evidence>
<dbReference type="NCBIfam" id="TIGR01536">
    <property type="entry name" value="asn_synth_AEB"/>
    <property type="match status" value="1"/>
</dbReference>
<keyword evidence="14" id="KW-1185">Reference proteome</keyword>
<evidence type="ECO:0000256" key="5">
    <source>
        <dbReference type="ARBA" id="ARBA00022840"/>
    </source>
</evidence>
<keyword evidence="7 9" id="KW-0315">Glutamine amidotransferase</keyword>
<dbReference type="EMBL" id="SGWQ01000001">
    <property type="protein sequence ID" value="RZS44673.1"/>
    <property type="molecule type" value="Genomic_DNA"/>
</dbReference>
<name>A0A4V2EUI3_9PSEU</name>
<evidence type="ECO:0000256" key="7">
    <source>
        <dbReference type="ARBA" id="ARBA00022962"/>
    </source>
</evidence>
<dbReference type="SUPFAM" id="SSF56235">
    <property type="entry name" value="N-terminal nucleophile aminohydrolases (Ntn hydrolases)"/>
    <property type="match status" value="1"/>
</dbReference>
<feature type="active site" description="For GATase activity" evidence="9">
    <location>
        <position position="2"/>
    </location>
</feature>
<organism evidence="13 14">
    <name type="scientific">Herbihabitans rhizosphaerae</name>
    <dbReference type="NCBI Taxonomy" id="1872711"/>
    <lineage>
        <taxon>Bacteria</taxon>
        <taxon>Bacillati</taxon>
        <taxon>Actinomycetota</taxon>
        <taxon>Actinomycetes</taxon>
        <taxon>Pseudonocardiales</taxon>
        <taxon>Pseudonocardiaceae</taxon>
        <taxon>Herbihabitans</taxon>
    </lineage>
</organism>
<dbReference type="CDD" id="cd01991">
    <property type="entry name" value="Asn_synthase_B_C"/>
    <property type="match status" value="1"/>
</dbReference>
<accession>A0A4V2EUI3</accession>
<evidence type="ECO:0000256" key="3">
    <source>
        <dbReference type="ARBA" id="ARBA00012737"/>
    </source>
</evidence>
<dbReference type="OrthoDB" id="9763290at2"/>
<dbReference type="GO" id="GO:0005829">
    <property type="term" value="C:cytosol"/>
    <property type="evidence" value="ECO:0007669"/>
    <property type="project" value="TreeGrafter"/>
</dbReference>
<dbReference type="InterPro" id="IPR014729">
    <property type="entry name" value="Rossmann-like_a/b/a_fold"/>
</dbReference>
<dbReference type="PANTHER" id="PTHR43284">
    <property type="entry name" value="ASPARAGINE SYNTHETASE (GLUTAMINE-HYDROLYZING)"/>
    <property type="match status" value="1"/>
</dbReference>
<evidence type="ECO:0000256" key="10">
    <source>
        <dbReference type="PIRSR" id="PIRSR001589-2"/>
    </source>
</evidence>
<evidence type="ECO:0000256" key="8">
    <source>
        <dbReference type="ARBA" id="ARBA00048741"/>
    </source>
</evidence>
<keyword evidence="9" id="KW-0028">Amino-acid biosynthesis</keyword>
<dbReference type="InterPro" id="IPR033738">
    <property type="entry name" value="AsnB_N"/>
</dbReference>
<keyword evidence="5 10" id="KW-0067">ATP-binding</keyword>
<evidence type="ECO:0000313" key="14">
    <source>
        <dbReference type="Proteomes" id="UP000294257"/>
    </source>
</evidence>
<evidence type="ECO:0000256" key="2">
    <source>
        <dbReference type="ARBA" id="ARBA00005752"/>
    </source>
</evidence>
<dbReference type="InterPro" id="IPR051786">
    <property type="entry name" value="ASN_synthetase/amidase"/>
</dbReference>
<dbReference type="GO" id="GO:0004066">
    <property type="term" value="F:asparagine synthase (glutamine-hydrolyzing) activity"/>
    <property type="evidence" value="ECO:0007669"/>
    <property type="project" value="UniProtKB-EC"/>
</dbReference>
<evidence type="ECO:0000259" key="12">
    <source>
        <dbReference type="PROSITE" id="PS51278"/>
    </source>
</evidence>
<dbReference type="Gene3D" id="3.60.20.10">
    <property type="entry name" value="Glutamine Phosphoribosylpyrophosphate, subunit 1, domain 1"/>
    <property type="match status" value="1"/>
</dbReference>
<dbReference type="Pfam" id="PF00733">
    <property type="entry name" value="Asn_synthase"/>
    <property type="match status" value="1"/>
</dbReference>
<gene>
    <name evidence="13" type="ORF">EV193_101549</name>
</gene>
<keyword evidence="4 10" id="KW-0547">Nucleotide-binding</keyword>
<comment type="similarity">
    <text evidence="2">Belongs to the asparagine synthetase family.</text>
</comment>
<evidence type="ECO:0000256" key="4">
    <source>
        <dbReference type="ARBA" id="ARBA00022741"/>
    </source>
</evidence>
<comment type="pathway">
    <text evidence="1">Amino-acid biosynthesis; L-asparagine biosynthesis; L-asparagine from L-aspartate (L-Gln route): step 1/1.</text>
</comment>
<protein>
    <recommendedName>
        <fullName evidence="3">asparagine synthase (glutamine-hydrolyzing)</fullName>
        <ecNumber evidence="3">6.3.5.4</ecNumber>
    </recommendedName>
</protein>
<keyword evidence="6 9" id="KW-0061">Asparagine biosynthesis</keyword>
<sequence length="615" mass="68021">MCGIAGIRYFDGRHVDPESLSAMAKRLHHRGPDDLGCYADGAVGLAHTRLSIIDLGGSRQPMTGAVGAHHLVFNGEILNYRELRASTPYPYRTSGDTEVLLAMYERFGAEGVTRLRGQFAYALHDDETGETHLVRDRLGILPLYYYADAGMIAFASEIKALLPVIPSSTVDTDSLHDYLAHRSVPAPFTMITGVRKLPPGHRLVVTAEGRVHVRPYWAIDPVRRRTHVAPEDAVRLVRNALRDSIAEALIADVPVGAYLSGGVDSSLITAMVAEHRAGAGVSTYSAGFGDSRVDETEWARRVAAVVGSDHHEVLVSPDDFRDSWAALSWHRDAPLSEPADVAVFRLAELARRDVKVVLSGEGSDELFGGYPKHRYSAATRWAGALPAVLRGPLLRRVERALPARGARLGIALRALAERTAAERMRAWFAPFASADRAALLGPAVRETLTPYENGRGDALRRMLYADAHTWLADNLLERGDRMSMAASLELRPPFLDHRLVELAFRLPSDVKVRGGTTKWVVKEVARRYLPDSVVDRPKSGFRVPLDAWFRHGLRDMANDLLTGPSSFVASTMDRDVVRNLLADHDSGARDEQSRLWTLLSLEMWHRELVARRDRT</sequence>
<dbReference type="PROSITE" id="PS51278">
    <property type="entry name" value="GATASE_TYPE_2"/>
    <property type="match status" value="1"/>
</dbReference>
<dbReference type="SUPFAM" id="SSF52402">
    <property type="entry name" value="Adenine nucleotide alpha hydrolases-like"/>
    <property type="match status" value="1"/>
</dbReference>
<feature type="binding site" evidence="10">
    <location>
        <position position="96"/>
    </location>
    <ligand>
        <name>L-glutamine</name>
        <dbReference type="ChEBI" id="CHEBI:58359"/>
    </ligand>
</feature>
<dbReference type="Gene3D" id="3.40.50.620">
    <property type="entry name" value="HUPs"/>
    <property type="match status" value="1"/>
</dbReference>
<dbReference type="GO" id="GO:0005524">
    <property type="term" value="F:ATP binding"/>
    <property type="evidence" value="ECO:0007669"/>
    <property type="project" value="UniProtKB-KW"/>
</dbReference>
<feature type="domain" description="Glutamine amidotransferase type-2" evidence="12">
    <location>
        <begin position="2"/>
        <end position="208"/>
    </location>
</feature>
<dbReference type="PANTHER" id="PTHR43284:SF1">
    <property type="entry name" value="ASPARAGINE SYNTHETASE"/>
    <property type="match status" value="1"/>
</dbReference>
<dbReference type="InterPro" id="IPR001962">
    <property type="entry name" value="Asn_synthase"/>
</dbReference>
<proteinExistence type="inferred from homology"/>
<evidence type="ECO:0000256" key="6">
    <source>
        <dbReference type="ARBA" id="ARBA00022888"/>
    </source>
</evidence>